<organism evidence="6 7">
    <name type="scientific">Algoriphagus yeomjeoni</name>
    <dbReference type="NCBI Taxonomy" id="291403"/>
    <lineage>
        <taxon>Bacteria</taxon>
        <taxon>Pseudomonadati</taxon>
        <taxon>Bacteroidota</taxon>
        <taxon>Cytophagia</taxon>
        <taxon>Cytophagales</taxon>
        <taxon>Cyclobacteriaceae</taxon>
        <taxon>Algoriphagus</taxon>
    </lineage>
</organism>
<dbReference type="PANTHER" id="PTHR37419">
    <property type="entry name" value="SERINE/THREONINE-PROTEIN KINASE TOXIN HIPA"/>
    <property type="match status" value="1"/>
</dbReference>
<dbReference type="GO" id="GO:0005829">
    <property type="term" value="C:cytosol"/>
    <property type="evidence" value="ECO:0007669"/>
    <property type="project" value="TreeGrafter"/>
</dbReference>
<dbReference type="Pfam" id="PF13657">
    <property type="entry name" value="Couple_hipA"/>
    <property type="match status" value="1"/>
</dbReference>
<evidence type="ECO:0000256" key="2">
    <source>
        <dbReference type="ARBA" id="ARBA00022679"/>
    </source>
</evidence>
<comment type="caution">
    <text evidence="6">The sequence shown here is derived from an EMBL/GenBank/DDBJ whole genome shotgun (WGS) entry which is preliminary data.</text>
</comment>
<comment type="similarity">
    <text evidence="1">Belongs to the HipA Ser/Thr kinase family.</text>
</comment>
<dbReference type="Proteomes" id="UP000249610">
    <property type="component" value="Unassembled WGS sequence"/>
</dbReference>
<accession>A0A327P4V5</accession>
<feature type="domain" description="HipA N-terminal subdomain 1" evidence="5">
    <location>
        <begin position="11"/>
        <end position="123"/>
    </location>
</feature>
<keyword evidence="3 6" id="KW-0418">Kinase</keyword>
<keyword evidence="2" id="KW-0808">Transferase</keyword>
<dbReference type="Gene3D" id="1.10.1070.20">
    <property type="match status" value="1"/>
</dbReference>
<evidence type="ECO:0000256" key="1">
    <source>
        <dbReference type="ARBA" id="ARBA00010164"/>
    </source>
</evidence>
<sequence>MPKNNLISLYCFGQEIGKVGFDETKNISFFQYNPAYLESGKMINLFPEKLGIIKRIVPTQVFKNYSNDTFRGLPPMIADSLPDMFGNIIFKEWLENTKKNFSKITVLEQLAYVSNRGMGALEFRPGKDIPKDITIDIDEIVEVLIKVLDTKERTSAVILNHESLLTLFKIGSSAGGARPKILISENKEDGSIIPGDLNYSDQYYHYLVKLNLDEVPYNRELIEYCYYLTARKCGIEMMDSKMIEGKHFATQRFDRVNGTKKHVLTISGLTGWDFTQINSDQSTYENIFNLLHYLNLPQVDSVQLFMRMVFNIIFCNKDDHLKNQSLIYNEESDDWRLAPAYDLTYSLNPQINYKKTYRALSVNGKKSDIQFKDVQTVAEKFTIKNYKKIILETQALIPFWESKAKELGIPDSILTRISRDFKILL</sequence>
<keyword evidence="7" id="KW-1185">Reference proteome</keyword>
<evidence type="ECO:0000313" key="6">
    <source>
        <dbReference type="EMBL" id="RAI86713.1"/>
    </source>
</evidence>
<evidence type="ECO:0000259" key="4">
    <source>
        <dbReference type="Pfam" id="PF07804"/>
    </source>
</evidence>
<dbReference type="Pfam" id="PF07804">
    <property type="entry name" value="HipA_C"/>
    <property type="match status" value="1"/>
</dbReference>
<gene>
    <name evidence="6" type="ORF">LV83_03269</name>
</gene>
<dbReference type="GO" id="GO:0004674">
    <property type="term" value="F:protein serine/threonine kinase activity"/>
    <property type="evidence" value="ECO:0007669"/>
    <property type="project" value="TreeGrafter"/>
</dbReference>
<reference evidence="6 7" key="1">
    <citation type="submission" date="2018-06" db="EMBL/GenBank/DDBJ databases">
        <title>Genomic Encyclopedia of Archaeal and Bacterial Type Strains, Phase II (KMG-II): from individual species to whole genera.</title>
        <authorList>
            <person name="Goeker M."/>
        </authorList>
    </citation>
    <scope>NUCLEOTIDE SEQUENCE [LARGE SCALE GENOMIC DNA]</scope>
    <source>
        <strain evidence="6 7">DSM 23446</strain>
    </source>
</reference>
<protein>
    <submittedName>
        <fullName evidence="6">Serine/threonine-protein kinase HipA</fullName>
    </submittedName>
</protein>
<evidence type="ECO:0000256" key="3">
    <source>
        <dbReference type="ARBA" id="ARBA00022777"/>
    </source>
</evidence>
<evidence type="ECO:0000259" key="5">
    <source>
        <dbReference type="Pfam" id="PF13657"/>
    </source>
</evidence>
<feature type="domain" description="HipA-like C-terminal" evidence="4">
    <location>
        <begin position="172"/>
        <end position="393"/>
    </location>
</feature>
<dbReference type="OrthoDB" id="9805913at2"/>
<dbReference type="InterPro" id="IPR012893">
    <property type="entry name" value="HipA-like_C"/>
</dbReference>
<dbReference type="InterPro" id="IPR052028">
    <property type="entry name" value="HipA_Ser/Thr_kinase"/>
</dbReference>
<dbReference type="RefSeq" id="WP_111612603.1">
    <property type="nucleotide sequence ID" value="NZ_QLLK01000010.1"/>
</dbReference>
<name>A0A327P4V5_9BACT</name>
<evidence type="ECO:0000313" key="7">
    <source>
        <dbReference type="Proteomes" id="UP000249610"/>
    </source>
</evidence>
<dbReference type="PANTHER" id="PTHR37419:SF8">
    <property type="entry name" value="TOXIN YJJJ"/>
    <property type="match status" value="1"/>
</dbReference>
<dbReference type="EMBL" id="QLLK01000010">
    <property type="protein sequence ID" value="RAI86713.1"/>
    <property type="molecule type" value="Genomic_DNA"/>
</dbReference>
<dbReference type="AlphaFoldDB" id="A0A327P4V5"/>
<dbReference type="InterPro" id="IPR017508">
    <property type="entry name" value="HipA_N1"/>
</dbReference>
<proteinExistence type="inferred from homology"/>